<gene>
    <name evidence="1" type="ORF">LTRI10_LOCUS4653</name>
</gene>
<proteinExistence type="predicted"/>
<evidence type="ECO:0000313" key="2">
    <source>
        <dbReference type="Proteomes" id="UP001497516"/>
    </source>
</evidence>
<evidence type="ECO:0000313" key="1">
    <source>
        <dbReference type="EMBL" id="CAL1356991.1"/>
    </source>
</evidence>
<organism evidence="1 2">
    <name type="scientific">Linum trigynum</name>
    <dbReference type="NCBI Taxonomy" id="586398"/>
    <lineage>
        <taxon>Eukaryota</taxon>
        <taxon>Viridiplantae</taxon>
        <taxon>Streptophyta</taxon>
        <taxon>Embryophyta</taxon>
        <taxon>Tracheophyta</taxon>
        <taxon>Spermatophyta</taxon>
        <taxon>Magnoliopsida</taxon>
        <taxon>eudicotyledons</taxon>
        <taxon>Gunneridae</taxon>
        <taxon>Pentapetalae</taxon>
        <taxon>rosids</taxon>
        <taxon>fabids</taxon>
        <taxon>Malpighiales</taxon>
        <taxon>Linaceae</taxon>
        <taxon>Linum</taxon>
    </lineage>
</organism>
<dbReference type="AlphaFoldDB" id="A0AAV2CLT3"/>
<reference evidence="1 2" key="1">
    <citation type="submission" date="2024-04" db="EMBL/GenBank/DDBJ databases">
        <authorList>
            <person name="Fracassetti M."/>
        </authorList>
    </citation>
    <scope>NUCLEOTIDE SEQUENCE [LARGE SCALE GENOMIC DNA]</scope>
</reference>
<name>A0AAV2CLT3_9ROSI</name>
<dbReference type="EMBL" id="OZ034813">
    <property type="protein sequence ID" value="CAL1356991.1"/>
    <property type="molecule type" value="Genomic_DNA"/>
</dbReference>
<dbReference type="Proteomes" id="UP001497516">
    <property type="component" value="Chromosome 1"/>
</dbReference>
<keyword evidence="2" id="KW-1185">Reference proteome</keyword>
<protein>
    <submittedName>
        <fullName evidence="1">Uncharacterized protein</fullName>
    </submittedName>
</protein>
<sequence length="179" mass="19885">MLTSRLKHGVATKAQRALCIHSHSPQQQQTAWAHQTAARIPTRGGERRFGPNRRSVIAPLAPKILSSPQGIEPASLLHQTWVLTSKLKRVVATKAQHALCIHSYSPQQQQTAWAHQTAARVPTRGGQRRFGPNRRSVIAPLAPKILSSPRGIEPTSLLRLARNITSRLHARPLFKWRGV</sequence>
<accession>A0AAV2CLT3</accession>